<comment type="caution">
    <text evidence="1">The sequence shown here is derived from an EMBL/GenBank/DDBJ whole genome shotgun (WGS) entry which is preliminary data.</text>
</comment>
<dbReference type="EMBL" id="PDKJ01000003">
    <property type="protein sequence ID" value="RXJ69330.1"/>
    <property type="molecule type" value="Genomic_DNA"/>
</dbReference>
<gene>
    <name evidence="1" type="ORF">CRV08_04800</name>
</gene>
<organism evidence="1 2">
    <name type="scientific">Halarcobacter ebronensis</name>
    <dbReference type="NCBI Taxonomy" id="1462615"/>
    <lineage>
        <taxon>Bacteria</taxon>
        <taxon>Pseudomonadati</taxon>
        <taxon>Campylobacterota</taxon>
        <taxon>Epsilonproteobacteria</taxon>
        <taxon>Campylobacterales</taxon>
        <taxon>Arcobacteraceae</taxon>
        <taxon>Halarcobacter</taxon>
    </lineage>
</organism>
<sequence>MLFKDLLKLKKDYVGLVNYYELRNLLPETPEEVLEQFFYDHGQNGGFQNQYSNIDINKLKWCKKKAKAKDIIECSIYERFYPWVNSVSERLKYFEKNSYSCIDVRKDVVDYWSKNYTWMKAPIFLEGKILDSKKKIHLVEGHTRLGILIGLLNNKIIEKNTLHEIWYGSY</sequence>
<dbReference type="RefSeq" id="WP_128979617.1">
    <property type="nucleotide sequence ID" value="NZ_PDKJ01000003.1"/>
</dbReference>
<proteinExistence type="predicted"/>
<name>A0A4Q0YFI8_9BACT</name>
<protein>
    <submittedName>
        <fullName evidence="1">Uncharacterized protein</fullName>
    </submittedName>
</protein>
<dbReference type="Proteomes" id="UP000290172">
    <property type="component" value="Unassembled WGS sequence"/>
</dbReference>
<dbReference type="AlphaFoldDB" id="A0A4Q0YFI8"/>
<evidence type="ECO:0000313" key="2">
    <source>
        <dbReference type="Proteomes" id="UP000290172"/>
    </source>
</evidence>
<accession>A0A4Q0YFI8</accession>
<reference evidence="1 2" key="1">
    <citation type="submission" date="2017-10" db="EMBL/GenBank/DDBJ databases">
        <title>Genomics of the genus Arcobacter.</title>
        <authorList>
            <person name="Perez-Cataluna A."/>
            <person name="Figueras M.J."/>
        </authorList>
    </citation>
    <scope>NUCLEOTIDE SEQUENCE [LARGE SCALE GENOMIC DNA]</scope>
    <source>
        <strain evidence="1 2">CECT 8993</strain>
    </source>
</reference>
<evidence type="ECO:0000313" key="1">
    <source>
        <dbReference type="EMBL" id="RXJ69330.1"/>
    </source>
</evidence>